<proteinExistence type="predicted"/>
<evidence type="ECO:0000313" key="1">
    <source>
        <dbReference type="EMBL" id="PCJ39214.1"/>
    </source>
</evidence>
<gene>
    <name evidence="1" type="ORF">COA71_14495</name>
</gene>
<dbReference type="Pfam" id="PF15891">
    <property type="entry name" value="Nuc_deoxyri_tr2"/>
    <property type="match status" value="1"/>
</dbReference>
<dbReference type="InterPro" id="IPR039470">
    <property type="entry name" value="Nuc_deoxyri_tr2"/>
</dbReference>
<dbReference type="PANTHER" id="PTHR36300">
    <property type="entry name" value="RAW, ISOFORM A"/>
    <property type="match status" value="1"/>
</dbReference>
<organism evidence="1 2">
    <name type="scientific">SAR86 cluster bacterium</name>
    <dbReference type="NCBI Taxonomy" id="2030880"/>
    <lineage>
        <taxon>Bacteria</taxon>
        <taxon>Pseudomonadati</taxon>
        <taxon>Pseudomonadota</taxon>
        <taxon>Gammaproteobacteria</taxon>
        <taxon>SAR86 cluster</taxon>
    </lineage>
</organism>
<dbReference type="AlphaFoldDB" id="A0A2A5C5R8"/>
<name>A0A2A5C5R8_9GAMM</name>
<dbReference type="EMBL" id="NVWI01000017">
    <property type="protein sequence ID" value="PCJ39214.1"/>
    <property type="molecule type" value="Genomic_DNA"/>
</dbReference>
<accession>A0A2A5C5R8</accession>
<dbReference type="PANTHER" id="PTHR36300:SF1">
    <property type="entry name" value="RAW, ISOFORM A"/>
    <property type="match status" value="1"/>
</dbReference>
<comment type="caution">
    <text evidence="1">The sequence shown here is derived from an EMBL/GenBank/DDBJ whole genome shotgun (WGS) entry which is preliminary data.</text>
</comment>
<dbReference type="Gene3D" id="3.40.50.450">
    <property type="match status" value="1"/>
</dbReference>
<protein>
    <submittedName>
        <fullName evidence="1">Uncharacterized protein</fullName>
    </submittedName>
</protein>
<dbReference type="Proteomes" id="UP000228987">
    <property type="component" value="Unassembled WGS sequence"/>
</dbReference>
<dbReference type="GO" id="GO:0005886">
    <property type="term" value="C:plasma membrane"/>
    <property type="evidence" value="ECO:0007669"/>
    <property type="project" value="TreeGrafter"/>
</dbReference>
<reference evidence="2" key="1">
    <citation type="submission" date="2017-08" db="EMBL/GenBank/DDBJ databases">
        <title>A dynamic microbial community with high functional redundancy inhabits the cold, oxic subseafloor aquifer.</title>
        <authorList>
            <person name="Tully B.J."/>
            <person name="Wheat C.G."/>
            <person name="Glazer B.T."/>
            <person name="Huber J.A."/>
        </authorList>
    </citation>
    <scope>NUCLEOTIDE SEQUENCE [LARGE SCALE GENOMIC DNA]</scope>
</reference>
<sequence length="134" mass="15005">MKNKVFLGGTCANTTWRNELIRDLHVSYFDPVVENWTSQCIEIEDTEKGSFCNIHLYVITSAMQGVYSIAEVVESVMTPDKVTILHVGPAGFTEGQLRSLRAVVDLVKRHGGIAYVDDDLKRTANVINNAFRED</sequence>
<evidence type="ECO:0000313" key="2">
    <source>
        <dbReference type="Proteomes" id="UP000228987"/>
    </source>
</evidence>